<reference evidence="2 3" key="1">
    <citation type="journal article" date="2018" name="Evol. Lett.">
        <title>Horizontal gene cluster transfer increased hallucinogenic mushroom diversity.</title>
        <authorList>
            <person name="Reynolds H.T."/>
            <person name="Vijayakumar V."/>
            <person name="Gluck-Thaler E."/>
            <person name="Korotkin H.B."/>
            <person name="Matheny P.B."/>
            <person name="Slot J.C."/>
        </authorList>
    </citation>
    <scope>NUCLEOTIDE SEQUENCE [LARGE SCALE GENOMIC DNA]</scope>
    <source>
        <strain evidence="2 3">SRW20</strain>
    </source>
</reference>
<evidence type="ECO:0000313" key="2">
    <source>
        <dbReference type="EMBL" id="PPR04373.1"/>
    </source>
</evidence>
<evidence type="ECO:0000313" key="3">
    <source>
        <dbReference type="Proteomes" id="UP000284706"/>
    </source>
</evidence>
<dbReference type="Proteomes" id="UP000284706">
    <property type="component" value="Unassembled WGS sequence"/>
</dbReference>
<dbReference type="EMBL" id="NHYE01000633">
    <property type="protein sequence ID" value="PPR04373.1"/>
    <property type="molecule type" value="Genomic_DNA"/>
</dbReference>
<gene>
    <name evidence="2" type="ORF">CVT26_004211</name>
</gene>
<sequence>MAFSQDFSQGTVHSGSGGQGSLARGGDVGSHNMTINYYYQSAFESWSKVGHEPYANPSSGTVSPSRTGSPALQIPSSESQMLQLQPLIAALQQQGMSQPEIIATLLKFSRPQDPTNPVAHSPRTLNGHVDPSGNFASTVLNTSTASSGFVGRVNGVDIPSPPQNTGAMRSSSTSIPKPRAPIAFVNNSDLWIMYRYTEEGEQSDGYLKGFEVATPTELLLNMPYLFRLQVGRTVRTVRRIFSEEGDFDPPEVFDPVNNEDTP</sequence>
<evidence type="ECO:0000256" key="1">
    <source>
        <dbReference type="SAM" id="MobiDB-lite"/>
    </source>
</evidence>
<comment type="caution">
    <text evidence="2">The sequence shown here is derived from an EMBL/GenBank/DDBJ whole genome shotgun (WGS) entry which is preliminary data.</text>
</comment>
<protein>
    <submittedName>
        <fullName evidence="2">Uncharacterized protein</fullName>
    </submittedName>
</protein>
<accession>A0A409YMQ7</accession>
<dbReference type="InParanoid" id="A0A409YMQ7"/>
<name>A0A409YMQ7_9AGAR</name>
<feature type="compositionally biased region" description="Polar residues" evidence="1">
    <location>
        <begin position="1"/>
        <end position="13"/>
    </location>
</feature>
<feature type="region of interest" description="Disordered" evidence="1">
    <location>
        <begin position="1"/>
        <end position="25"/>
    </location>
</feature>
<proteinExistence type="predicted"/>
<dbReference type="AlphaFoldDB" id="A0A409YMQ7"/>
<keyword evidence="3" id="KW-1185">Reference proteome</keyword>
<organism evidence="2 3">
    <name type="scientific">Gymnopilus dilepis</name>
    <dbReference type="NCBI Taxonomy" id="231916"/>
    <lineage>
        <taxon>Eukaryota</taxon>
        <taxon>Fungi</taxon>
        <taxon>Dikarya</taxon>
        <taxon>Basidiomycota</taxon>
        <taxon>Agaricomycotina</taxon>
        <taxon>Agaricomycetes</taxon>
        <taxon>Agaricomycetidae</taxon>
        <taxon>Agaricales</taxon>
        <taxon>Agaricineae</taxon>
        <taxon>Hymenogastraceae</taxon>
        <taxon>Gymnopilus</taxon>
    </lineage>
</organism>